<organism evidence="8 9">
    <name type="scientific">Thiohalomonas denitrificans</name>
    <dbReference type="NCBI Taxonomy" id="415747"/>
    <lineage>
        <taxon>Bacteria</taxon>
        <taxon>Pseudomonadati</taxon>
        <taxon>Pseudomonadota</taxon>
        <taxon>Gammaproteobacteria</taxon>
        <taxon>Thiohalomonadales</taxon>
        <taxon>Thiohalomonadaceae</taxon>
        <taxon>Thiohalomonas</taxon>
    </lineage>
</organism>
<evidence type="ECO:0000256" key="6">
    <source>
        <dbReference type="SAM" id="Phobius"/>
    </source>
</evidence>
<evidence type="ECO:0000256" key="2">
    <source>
        <dbReference type="ARBA" id="ARBA00022475"/>
    </source>
</evidence>
<comment type="subcellular location">
    <subcellularLocation>
        <location evidence="1">Cell membrane</location>
        <topology evidence="1">Multi-pass membrane protein</topology>
    </subcellularLocation>
</comment>
<proteinExistence type="predicted"/>
<dbReference type="RefSeq" id="WP_092993314.1">
    <property type="nucleotide sequence ID" value="NZ_FMWD01000003.1"/>
</dbReference>
<feature type="transmembrane region" description="Helical" evidence="6">
    <location>
        <begin position="15"/>
        <end position="39"/>
    </location>
</feature>
<keyword evidence="2" id="KW-1003">Cell membrane</keyword>
<protein>
    <submittedName>
        <fullName evidence="8">Uncharacterized membrane protein YckC, RDD family</fullName>
    </submittedName>
</protein>
<dbReference type="GO" id="GO:0005886">
    <property type="term" value="C:plasma membrane"/>
    <property type="evidence" value="ECO:0007669"/>
    <property type="project" value="UniProtKB-SubCell"/>
</dbReference>
<feature type="domain" description="RDD" evidence="7">
    <location>
        <begin position="9"/>
        <end position="132"/>
    </location>
</feature>
<name>A0A1G5PZ12_9GAMM</name>
<evidence type="ECO:0000256" key="4">
    <source>
        <dbReference type="ARBA" id="ARBA00022989"/>
    </source>
</evidence>
<dbReference type="PANTHER" id="PTHR36115">
    <property type="entry name" value="PROLINE-RICH ANTIGEN HOMOLOG-RELATED"/>
    <property type="match status" value="1"/>
</dbReference>
<evidence type="ECO:0000313" key="8">
    <source>
        <dbReference type="EMBL" id="SCZ54470.1"/>
    </source>
</evidence>
<dbReference type="Proteomes" id="UP000199648">
    <property type="component" value="Unassembled WGS sequence"/>
</dbReference>
<evidence type="ECO:0000259" key="7">
    <source>
        <dbReference type="Pfam" id="PF06271"/>
    </source>
</evidence>
<dbReference type="PANTHER" id="PTHR36115:SF10">
    <property type="entry name" value="RDD DOMAIN-CONTAINING PROTEIN"/>
    <property type="match status" value="1"/>
</dbReference>
<evidence type="ECO:0000256" key="5">
    <source>
        <dbReference type="ARBA" id="ARBA00023136"/>
    </source>
</evidence>
<dbReference type="EMBL" id="FMWD01000003">
    <property type="protein sequence ID" value="SCZ54470.1"/>
    <property type="molecule type" value="Genomic_DNA"/>
</dbReference>
<feature type="transmembrane region" description="Helical" evidence="6">
    <location>
        <begin position="51"/>
        <end position="69"/>
    </location>
</feature>
<evidence type="ECO:0000256" key="3">
    <source>
        <dbReference type="ARBA" id="ARBA00022692"/>
    </source>
</evidence>
<dbReference type="AlphaFoldDB" id="A0A1G5PZ12"/>
<dbReference type="InterPro" id="IPR010432">
    <property type="entry name" value="RDD"/>
</dbReference>
<sequence>MSPSDLPNASLLRRLAAILYDGLLLMAVLFIASAVVLPLTGGEAVRAGNPLFTSYLFLVAFIFFAWFWIHGGQTLGMRAWRLRVVRYDGGPISLWQALLRYLVAYVSWGALGAGFLWSLVDPEKLTWHDRYSQTRLIVLPKSS</sequence>
<evidence type="ECO:0000313" key="9">
    <source>
        <dbReference type="Proteomes" id="UP000199648"/>
    </source>
</evidence>
<dbReference type="STRING" id="415747.SAMN03097708_00975"/>
<keyword evidence="9" id="KW-1185">Reference proteome</keyword>
<dbReference type="InterPro" id="IPR051791">
    <property type="entry name" value="Pra-immunoreactive"/>
</dbReference>
<keyword evidence="5 6" id="KW-0472">Membrane</keyword>
<dbReference type="Pfam" id="PF06271">
    <property type="entry name" value="RDD"/>
    <property type="match status" value="1"/>
</dbReference>
<evidence type="ECO:0000256" key="1">
    <source>
        <dbReference type="ARBA" id="ARBA00004651"/>
    </source>
</evidence>
<keyword evidence="3 6" id="KW-0812">Transmembrane</keyword>
<feature type="transmembrane region" description="Helical" evidence="6">
    <location>
        <begin position="98"/>
        <end position="120"/>
    </location>
</feature>
<keyword evidence="4 6" id="KW-1133">Transmembrane helix</keyword>
<accession>A0A1G5PZ12</accession>
<reference evidence="8 9" key="1">
    <citation type="submission" date="2016-10" db="EMBL/GenBank/DDBJ databases">
        <authorList>
            <person name="de Groot N.N."/>
        </authorList>
    </citation>
    <scope>NUCLEOTIDE SEQUENCE [LARGE SCALE GENOMIC DNA]</scope>
    <source>
        <strain evidence="8 9">HLD2</strain>
    </source>
</reference>
<dbReference type="OrthoDB" id="9793824at2"/>
<gene>
    <name evidence="8" type="ORF">SAMN03097708_00975</name>
</gene>